<evidence type="ECO:0000313" key="1">
    <source>
        <dbReference type="EMBL" id="TMW69035.1"/>
    </source>
</evidence>
<dbReference type="AlphaFoldDB" id="A0A8K1CUR2"/>
<comment type="caution">
    <text evidence="1">The sequence shown here is derived from an EMBL/GenBank/DDBJ whole genome shotgun (WGS) entry which is preliminary data.</text>
</comment>
<dbReference type="Proteomes" id="UP000794436">
    <property type="component" value="Unassembled WGS sequence"/>
</dbReference>
<sequence>MPRVHIFTCEGTVNAAQAAPQRYVFYVYEDGGMTAQVRPTDEDMGFVYDGQATPQANTSAEHPAFDCEFKLARFWRHRPRGQFMKCRAQLSRVKGMKGMYFTIRAVHDDGTENNAHAPSRRISPMIMFQLPTVSYRVEEQQHSLAPLTSGFYKMEGSLVATSGRVRQIRMALELRPDGTVQDRDELDAAVGLEGTWSSGYLHIKFDRLEFEGVPTSGALRGYWTRTSDDVDDNERGRFELRVLDSKRLWSTRSHRDYPSSFRDSTKFLLLKAVRASPGTTYALPSTLWSQILSYCSYEHFAA</sequence>
<protein>
    <submittedName>
        <fullName evidence="1">Uncharacterized protein</fullName>
    </submittedName>
</protein>
<dbReference type="OrthoDB" id="106500at2759"/>
<accession>A0A8K1CUR2</accession>
<evidence type="ECO:0000313" key="2">
    <source>
        <dbReference type="Proteomes" id="UP000794436"/>
    </source>
</evidence>
<reference evidence="1" key="1">
    <citation type="submission" date="2019-03" db="EMBL/GenBank/DDBJ databases">
        <title>Long read genome sequence of the mycoparasitic Pythium oligandrum ATCC 38472 isolated from sugarbeet rhizosphere.</title>
        <authorList>
            <person name="Gaulin E."/>
        </authorList>
    </citation>
    <scope>NUCLEOTIDE SEQUENCE</scope>
    <source>
        <strain evidence="1">ATCC 38472_TT</strain>
    </source>
</reference>
<dbReference type="EMBL" id="SPLM01000001">
    <property type="protein sequence ID" value="TMW69035.1"/>
    <property type="molecule type" value="Genomic_DNA"/>
</dbReference>
<organism evidence="1 2">
    <name type="scientific">Pythium oligandrum</name>
    <name type="common">Mycoparasitic fungus</name>
    <dbReference type="NCBI Taxonomy" id="41045"/>
    <lineage>
        <taxon>Eukaryota</taxon>
        <taxon>Sar</taxon>
        <taxon>Stramenopiles</taxon>
        <taxon>Oomycota</taxon>
        <taxon>Peronosporomycetes</taxon>
        <taxon>Pythiales</taxon>
        <taxon>Pythiaceae</taxon>
        <taxon>Pythium</taxon>
    </lineage>
</organism>
<name>A0A8K1CUR2_PYTOL</name>
<proteinExistence type="predicted"/>
<gene>
    <name evidence="1" type="ORF">Poli38472_001191</name>
</gene>
<keyword evidence="2" id="KW-1185">Reference proteome</keyword>